<name>A0A846XXB7_9NOCA</name>
<sequence>MNDATAQEYPELRAALHAQPVPEVPALEPRTAAPDTVTLEDLVAAEALSVHEAPPTVAVGTGDTPMVCAKDIRLGRPASRFGNAGVAGAVRVCPGDVAVVMGTDSGVRVCIEDGVLLGPGIQLVRGASHIVDPNFLAGVLRAAVDSGPVDLYRVAIPRIPLAEQQRMGVAFRQLAELDTAWQLRRASIEQLVRTGMRGLAQGGLRPATAGE</sequence>
<dbReference type="Proteomes" id="UP000565711">
    <property type="component" value="Unassembled WGS sequence"/>
</dbReference>
<organism evidence="1 2">
    <name type="scientific">Nocardia vermiculata</name>
    <dbReference type="NCBI Taxonomy" id="257274"/>
    <lineage>
        <taxon>Bacteria</taxon>
        <taxon>Bacillati</taxon>
        <taxon>Actinomycetota</taxon>
        <taxon>Actinomycetes</taxon>
        <taxon>Mycobacteriales</taxon>
        <taxon>Nocardiaceae</taxon>
        <taxon>Nocardia</taxon>
    </lineage>
</organism>
<protein>
    <recommendedName>
        <fullName evidence="3">Type I restriction modification DNA specificity domain-containing protein</fullName>
    </recommendedName>
</protein>
<gene>
    <name evidence="1" type="ORF">HGA08_05805</name>
</gene>
<accession>A0A846XXB7</accession>
<evidence type="ECO:0000313" key="1">
    <source>
        <dbReference type="EMBL" id="NKY49728.1"/>
    </source>
</evidence>
<reference evidence="1 2" key="1">
    <citation type="submission" date="2020-04" db="EMBL/GenBank/DDBJ databases">
        <title>MicrobeNet Type strains.</title>
        <authorList>
            <person name="Nicholson A.C."/>
        </authorList>
    </citation>
    <scope>NUCLEOTIDE SEQUENCE [LARGE SCALE GENOMIC DNA]</scope>
    <source>
        <strain evidence="1 2">JCM 12354</strain>
    </source>
</reference>
<dbReference type="EMBL" id="JAAXOP010000002">
    <property type="protein sequence ID" value="NKY49728.1"/>
    <property type="molecule type" value="Genomic_DNA"/>
</dbReference>
<dbReference type="RefSeq" id="WP_067867549.1">
    <property type="nucleotide sequence ID" value="NZ_JAAXOP010000002.1"/>
</dbReference>
<evidence type="ECO:0008006" key="3">
    <source>
        <dbReference type="Google" id="ProtNLM"/>
    </source>
</evidence>
<comment type="caution">
    <text evidence="1">The sequence shown here is derived from an EMBL/GenBank/DDBJ whole genome shotgun (WGS) entry which is preliminary data.</text>
</comment>
<keyword evidence="2" id="KW-1185">Reference proteome</keyword>
<proteinExistence type="predicted"/>
<evidence type="ECO:0000313" key="2">
    <source>
        <dbReference type="Proteomes" id="UP000565711"/>
    </source>
</evidence>
<dbReference type="AlphaFoldDB" id="A0A846XXB7"/>